<organism evidence="2 3">
    <name type="scientific">Pleurodeles waltl</name>
    <name type="common">Iberian ribbed newt</name>
    <dbReference type="NCBI Taxonomy" id="8319"/>
    <lineage>
        <taxon>Eukaryota</taxon>
        <taxon>Metazoa</taxon>
        <taxon>Chordata</taxon>
        <taxon>Craniata</taxon>
        <taxon>Vertebrata</taxon>
        <taxon>Euteleostomi</taxon>
        <taxon>Amphibia</taxon>
        <taxon>Batrachia</taxon>
        <taxon>Caudata</taxon>
        <taxon>Salamandroidea</taxon>
        <taxon>Salamandridae</taxon>
        <taxon>Pleurodelinae</taxon>
        <taxon>Pleurodeles</taxon>
    </lineage>
</organism>
<accession>A0AAV7V8T9</accession>
<evidence type="ECO:0000256" key="1">
    <source>
        <dbReference type="SAM" id="MobiDB-lite"/>
    </source>
</evidence>
<protein>
    <submittedName>
        <fullName evidence="2">Uncharacterized protein</fullName>
    </submittedName>
</protein>
<dbReference type="EMBL" id="JANPWB010000003">
    <property type="protein sequence ID" value="KAJ1197960.1"/>
    <property type="molecule type" value="Genomic_DNA"/>
</dbReference>
<gene>
    <name evidence="2" type="ORF">NDU88_001804</name>
</gene>
<dbReference type="AlphaFoldDB" id="A0AAV7V8T9"/>
<name>A0AAV7V8T9_PLEWA</name>
<evidence type="ECO:0000313" key="3">
    <source>
        <dbReference type="Proteomes" id="UP001066276"/>
    </source>
</evidence>
<sequence>MRPRGTDPSHLFLQPMSRRHARRGASPLARKPPGNALILQPDSGTPRIQRAPHKPTGFEGGAQAGVQYGP</sequence>
<reference evidence="2" key="1">
    <citation type="journal article" date="2022" name="bioRxiv">
        <title>Sequencing and chromosome-scale assembly of the giantPleurodeles waltlgenome.</title>
        <authorList>
            <person name="Brown T."/>
            <person name="Elewa A."/>
            <person name="Iarovenko S."/>
            <person name="Subramanian E."/>
            <person name="Araus A.J."/>
            <person name="Petzold A."/>
            <person name="Susuki M."/>
            <person name="Suzuki K.-i.T."/>
            <person name="Hayashi T."/>
            <person name="Toyoda A."/>
            <person name="Oliveira C."/>
            <person name="Osipova E."/>
            <person name="Leigh N.D."/>
            <person name="Simon A."/>
            <person name="Yun M.H."/>
        </authorList>
    </citation>
    <scope>NUCLEOTIDE SEQUENCE</scope>
    <source>
        <strain evidence="2">20211129_DDA</strain>
        <tissue evidence="2">Liver</tissue>
    </source>
</reference>
<comment type="caution">
    <text evidence="2">The sequence shown here is derived from an EMBL/GenBank/DDBJ whole genome shotgun (WGS) entry which is preliminary data.</text>
</comment>
<proteinExistence type="predicted"/>
<feature type="region of interest" description="Disordered" evidence="1">
    <location>
        <begin position="1"/>
        <end position="70"/>
    </location>
</feature>
<keyword evidence="3" id="KW-1185">Reference proteome</keyword>
<evidence type="ECO:0000313" key="2">
    <source>
        <dbReference type="EMBL" id="KAJ1197960.1"/>
    </source>
</evidence>
<dbReference type="Proteomes" id="UP001066276">
    <property type="component" value="Chromosome 2_1"/>
</dbReference>